<evidence type="ECO:0000313" key="3">
    <source>
        <dbReference type="EMBL" id="TIB78620.1"/>
    </source>
</evidence>
<evidence type="ECO:0000256" key="1">
    <source>
        <dbReference type="SAM" id="Coils"/>
    </source>
</evidence>
<reference evidence="3 4" key="1">
    <citation type="submission" date="2019-03" db="EMBL/GenBank/DDBJ databases">
        <title>Sequencing 25 genomes of Wallemia mellicola.</title>
        <authorList>
            <person name="Gostincar C."/>
        </authorList>
    </citation>
    <scope>NUCLEOTIDE SEQUENCE [LARGE SCALE GENOMIC DNA]</scope>
    <source>
        <strain evidence="3 4">EXF-6152</strain>
    </source>
</reference>
<protein>
    <submittedName>
        <fullName evidence="3">P-loop containing nucleoside triphosphate hydrolase protein</fullName>
    </submittedName>
</protein>
<dbReference type="Proteomes" id="UP000310685">
    <property type="component" value="Unassembled WGS sequence"/>
</dbReference>
<keyword evidence="3" id="KW-0378">Hydrolase</keyword>
<comment type="caution">
    <text evidence="3">The sequence shown here is derived from an EMBL/GenBank/DDBJ whole genome shotgun (WGS) entry which is preliminary data.</text>
</comment>
<dbReference type="GO" id="GO:0016787">
    <property type="term" value="F:hydrolase activity"/>
    <property type="evidence" value="ECO:0007669"/>
    <property type="project" value="UniProtKB-KW"/>
</dbReference>
<gene>
    <name evidence="3" type="ORF">E3Q22_02550</name>
</gene>
<dbReference type="EMBL" id="SPRC01000025">
    <property type="protein sequence ID" value="TIB78620.1"/>
    <property type="molecule type" value="Genomic_DNA"/>
</dbReference>
<organism evidence="3 4">
    <name type="scientific">Wallemia mellicola</name>
    <dbReference type="NCBI Taxonomy" id="1708541"/>
    <lineage>
        <taxon>Eukaryota</taxon>
        <taxon>Fungi</taxon>
        <taxon>Dikarya</taxon>
        <taxon>Basidiomycota</taxon>
        <taxon>Wallemiomycotina</taxon>
        <taxon>Wallemiomycetes</taxon>
        <taxon>Wallemiales</taxon>
        <taxon>Wallemiaceae</taxon>
        <taxon>Wallemia</taxon>
    </lineage>
</organism>
<keyword evidence="1" id="KW-0175">Coiled coil</keyword>
<name>A0A4T0M712_9BASI</name>
<sequence length="206" mass="24443">MEENIPMAEEASVVEEVKVDNAEVEERNPFDQFTSFAQNLKEDHTRLQEENKRLLELIDNSSRRERGLVEDNDFLRQQYKQSSEAAFNLSKENQEQSNKIQLLENQLTVGLSARENFQINTLNEMSKRLEVLKSQRQLDLESNERSQESNTRERAGMYTELRSQYEDLRKEYMSYVSLTKLQLEQRDQRSNQLESRIQDLEKLTNQ</sequence>
<proteinExistence type="predicted"/>
<feature type="coiled-coil region" evidence="1">
    <location>
        <begin position="37"/>
        <end position="106"/>
    </location>
</feature>
<evidence type="ECO:0000313" key="4">
    <source>
        <dbReference type="Proteomes" id="UP000310685"/>
    </source>
</evidence>
<evidence type="ECO:0000256" key="2">
    <source>
        <dbReference type="SAM" id="MobiDB-lite"/>
    </source>
</evidence>
<dbReference type="AlphaFoldDB" id="A0A4T0M712"/>
<accession>A0A4T0M712</accession>
<feature type="compositionally biased region" description="Basic and acidic residues" evidence="2">
    <location>
        <begin position="137"/>
        <end position="155"/>
    </location>
</feature>
<feature type="region of interest" description="Disordered" evidence="2">
    <location>
        <begin position="137"/>
        <end position="158"/>
    </location>
</feature>